<gene>
    <name evidence="2" type="ORF">CC86DRAFT_405623</name>
</gene>
<dbReference type="AlphaFoldDB" id="A0A6A7A420"/>
<feature type="compositionally biased region" description="Polar residues" evidence="1">
    <location>
        <begin position="145"/>
        <end position="156"/>
    </location>
</feature>
<feature type="compositionally biased region" description="Basic and acidic residues" evidence="1">
    <location>
        <begin position="135"/>
        <end position="144"/>
    </location>
</feature>
<protein>
    <submittedName>
        <fullName evidence="2">Uncharacterized protein</fullName>
    </submittedName>
</protein>
<evidence type="ECO:0000313" key="2">
    <source>
        <dbReference type="EMBL" id="KAF2827499.1"/>
    </source>
</evidence>
<feature type="compositionally biased region" description="Basic and acidic residues" evidence="1">
    <location>
        <begin position="167"/>
        <end position="184"/>
    </location>
</feature>
<evidence type="ECO:0000256" key="1">
    <source>
        <dbReference type="SAM" id="MobiDB-lite"/>
    </source>
</evidence>
<feature type="compositionally biased region" description="Low complexity" evidence="1">
    <location>
        <begin position="201"/>
        <end position="217"/>
    </location>
</feature>
<reference evidence="2" key="1">
    <citation type="journal article" date="2020" name="Stud. Mycol.">
        <title>101 Dothideomycetes genomes: a test case for predicting lifestyles and emergence of pathogens.</title>
        <authorList>
            <person name="Haridas S."/>
            <person name="Albert R."/>
            <person name="Binder M."/>
            <person name="Bloem J."/>
            <person name="Labutti K."/>
            <person name="Salamov A."/>
            <person name="Andreopoulos B."/>
            <person name="Baker S."/>
            <person name="Barry K."/>
            <person name="Bills G."/>
            <person name="Bluhm B."/>
            <person name="Cannon C."/>
            <person name="Castanera R."/>
            <person name="Culley D."/>
            <person name="Daum C."/>
            <person name="Ezra D."/>
            <person name="Gonzalez J."/>
            <person name="Henrissat B."/>
            <person name="Kuo A."/>
            <person name="Liang C."/>
            <person name="Lipzen A."/>
            <person name="Lutzoni F."/>
            <person name="Magnuson J."/>
            <person name="Mondo S."/>
            <person name="Nolan M."/>
            <person name="Ohm R."/>
            <person name="Pangilinan J."/>
            <person name="Park H.-J."/>
            <person name="Ramirez L."/>
            <person name="Alfaro M."/>
            <person name="Sun H."/>
            <person name="Tritt A."/>
            <person name="Yoshinaga Y."/>
            <person name="Zwiers L.-H."/>
            <person name="Turgeon B."/>
            <person name="Goodwin S."/>
            <person name="Spatafora J."/>
            <person name="Crous P."/>
            <person name="Grigoriev I."/>
        </authorList>
    </citation>
    <scope>NUCLEOTIDE SEQUENCE</scope>
    <source>
        <strain evidence="2">CBS 113818</strain>
    </source>
</reference>
<proteinExistence type="predicted"/>
<name>A0A6A7A420_9PLEO</name>
<dbReference type="EMBL" id="MU006224">
    <property type="protein sequence ID" value="KAF2827499.1"/>
    <property type="molecule type" value="Genomic_DNA"/>
</dbReference>
<sequence>MLSPTNVEVSEHSRKFYDGTYKLMANGFTNELGIYRAFDCYDPDARAPTPLPPVFPDDEDQYGGLFQPAVNTSRLKGLTDSHVGNTELPDELFLGHPDRERLRGKFEGILLASKKTGTPAALLDCYRICGMPYPEEPRSPDKDQLSNQELTPPQSTDKVHAPANDNTEPKEPNESHAPYEDTPSKPRTRGVAQKVRKVLKSRAAAAASRAPAPAVLAMQTTLEDASGRRRSARQARTSK</sequence>
<feature type="compositionally biased region" description="Basic residues" evidence="1">
    <location>
        <begin position="228"/>
        <end position="239"/>
    </location>
</feature>
<feature type="region of interest" description="Disordered" evidence="1">
    <location>
        <begin position="134"/>
        <end position="239"/>
    </location>
</feature>
<evidence type="ECO:0000313" key="3">
    <source>
        <dbReference type="Proteomes" id="UP000799424"/>
    </source>
</evidence>
<keyword evidence="3" id="KW-1185">Reference proteome</keyword>
<organism evidence="2 3">
    <name type="scientific">Ophiobolus disseminans</name>
    <dbReference type="NCBI Taxonomy" id="1469910"/>
    <lineage>
        <taxon>Eukaryota</taxon>
        <taxon>Fungi</taxon>
        <taxon>Dikarya</taxon>
        <taxon>Ascomycota</taxon>
        <taxon>Pezizomycotina</taxon>
        <taxon>Dothideomycetes</taxon>
        <taxon>Pleosporomycetidae</taxon>
        <taxon>Pleosporales</taxon>
        <taxon>Pleosporineae</taxon>
        <taxon>Phaeosphaeriaceae</taxon>
        <taxon>Ophiobolus</taxon>
    </lineage>
</organism>
<dbReference type="Proteomes" id="UP000799424">
    <property type="component" value="Unassembled WGS sequence"/>
</dbReference>
<dbReference type="OrthoDB" id="3799586at2759"/>
<accession>A0A6A7A420</accession>